<dbReference type="InterPro" id="IPR058240">
    <property type="entry name" value="rSAM_sf"/>
</dbReference>
<keyword evidence="3 8" id="KW-0949">S-adenosyl-L-methionine</keyword>
<dbReference type="SMART" id="SM00729">
    <property type="entry name" value="Elp3"/>
    <property type="match status" value="1"/>
</dbReference>
<name>A0ABU4JVC0_9CLOT</name>
<comment type="function">
    <text evidence="8">Catalyzes the radical-mediated insertion of two sulfur atoms into the C-6 and C-8 positions of the octanoyl moiety bound to the lipoyl domains of lipoate-dependent enzymes, thereby converting the octanoylated domains into lipoylated derivatives.</text>
</comment>
<dbReference type="PROSITE" id="PS51918">
    <property type="entry name" value="RADICAL_SAM"/>
    <property type="match status" value="1"/>
</dbReference>
<dbReference type="Pfam" id="PF04055">
    <property type="entry name" value="Radical_SAM"/>
    <property type="match status" value="1"/>
</dbReference>
<feature type="binding site" evidence="8">
    <location>
        <position position="46"/>
    </location>
    <ligand>
        <name>[4Fe-4S] cluster</name>
        <dbReference type="ChEBI" id="CHEBI:49883"/>
        <label>1</label>
    </ligand>
</feature>
<feature type="binding site" evidence="8">
    <location>
        <position position="274"/>
    </location>
    <ligand>
        <name>[4Fe-4S] cluster</name>
        <dbReference type="ChEBI" id="CHEBI:49883"/>
        <label>1</label>
    </ligand>
</feature>
<dbReference type="Proteomes" id="UP001281656">
    <property type="component" value="Unassembled WGS sequence"/>
</dbReference>
<evidence type="ECO:0000256" key="1">
    <source>
        <dbReference type="ARBA" id="ARBA00022485"/>
    </source>
</evidence>
<comment type="cofactor">
    <cofactor evidence="8">
        <name>[4Fe-4S] cluster</name>
        <dbReference type="ChEBI" id="CHEBI:49883"/>
    </cofactor>
    <text evidence="8">Binds 2 [4Fe-4S] clusters per subunit. One cluster is coordinated with 3 cysteines and an exchangeable S-adenosyl-L-methionine.</text>
</comment>
<proteinExistence type="inferred from homology"/>
<sequence length="292" mass="32992">MAQRKPEWLRVKIRGGENTGTVQEILRKHSLNTVCREANCPNRAECFSKRTATFMILGRNCTRNCTFCNVTKEKPEVIDKNEPFNVAQAVDKLNLKHTVITSVTRDDIEDGGAGHFAEVVEQIKKLGKDITIEVLIPDFKGDEAALKKVVSSKPDIINHNIETAASLYSNVRPMAVYQRSLDLLNNVKKMDNSILTKSGFMVGLGETEEDVINILKDLRKVNCDIVTIGQYLAPSSKHHPVIEYIHPDIFKKYEEIALDMGFEFVFSAPLVRSSYNAERVFTKKHNKDLNII</sequence>
<evidence type="ECO:0000313" key="10">
    <source>
        <dbReference type="EMBL" id="MDW8801906.1"/>
    </source>
</evidence>
<dbReference type="EMBL" id="JARUJP010000013">
    <property type="protein sequence ID" value="MDW8801906.1"/>
    <property type="molecule type" value="Genomic_DNA"/>
</dbReference>
<evidence type="ECO:0000313" key="11">
    <source>
        <dbReference type="Proteomes" id="UP001281656"/>
    </source>
</evidence>
<feature type="binding site" evidence="8">
    <location>
        <position position="68"/>
    </location>
    <ligand>
        <name>[4Fe-4S] cluster</name>
        <dbReference type="ChEBI" id="CHEBI:49883"/>
        <label>2</label>
        <note>4Fe-4S-S-AdoMet</note>
    </ligand>
</feature>
<dbReference type="InterPro" id="IPR003698">
    <property type="entry name" value="Lipoyl_synth"/>
</dbReference>
<dbReference type="NCBIfam" id="TIGR00510">
    <property type="entry name" value="lipA"/>
    <property type="match status" value="1"/>
</dbReference>
<dbReference type="InterPro" id="IPR006638">
    <property type="entry name" value="Elp3/MiaA/NifB-like_rSAM"/>
</dbReference>
<feature type="binding site" evidence="8">
    <location>
        <position position="35"/>
    </location>
    <ligand>
        <name>[4Fe-4S] cluster</name>
        <dbReference type="ChEBI" id="CHEBI:49883"/>
        <label>1</label>
    </ligand>
</feature>
<dbReference type="SFLD" id="SFLDS00029">
    <property type="entry name" value="Radical_SAM"/>
    <property type="match status" value="1"/>
</dbReference>
<evidence type="ECO:0000256" key="5">
    <source>
        <dbReference type="ARBA" id="ARBA00023004"/>
    </source>
</evidence>
<comment type="similarity">
    <text evidence="8">Belongs to the radical SAM superfamily. Lipoyl synthase family.</text>
</comment>
<dbReference type="NCBIfam" id="NF004019">
    <property type="entry name" value="PRK05481.1"/>
    <property type="match status" value="1"/>
</dbReference>
<reference evidence="10 11" key="1">
    <citation type="submission" date="2023-04" db="EMBL/GenBank/DDBJ databases">
        <title>Clostridium tannerae sp. nov., isolated from the fecal material of an alpaca.</title>
        <authorList>
            <person name="Miller S."/>
            <person name="Hendry M."/>
            <person name="King J."/>
            <person name="Sankaranarayanan K."/>
            <person name="Lawson P.A."/>
        </authorList>
    </citation>
    <scope>NUCLEOTIDE SEQUENCE [LARGE SCALE GENOMIC DNA]</scope>
    <source>
        <strain evidence="10 11">A1-XYC3</strain>
    </source>
</reference>
<dbReference type="SUPFAM" id="SSF102114">
    <property type="entry name" value="Radical SAM enzymes"/>
    <property type="match status" value="1"/>
</dbReference>
<dbReference type="NCBIfam" id="NF009544">
    <property type="entry name" value="PRK12928.1"/>
    <property type="match status" value="1"/>
</dbReference>
<keyword evidence="4 8" id="KW-0479">Metal-binding</keyword>
<evidence type="ECO:0000256" key="4">
    <source>
        <dbReference type="ARBA" id="ARBA00022723"/>
    </source>
</evidence>
<evidence type="ECO:0000256" key="8">
    <source>
        <dbReference type="HAMAP-Rule" id="MF_00206"/>
    </source>
</evidence>
<organism evidence="10 11">
    <name type="scientific">Clostridium tanneri</name>
    <dbReference type="NCBI Taxonomy" id="3037988"/>
    <lineage>
        <taxon>Bacteria</taxon>
        <taxon>Bacillati</taxon>
        <taxon>Bacillota</taxon>
        <taxon>Clostridia</taxon>
        <taxon>Eubacteriales</taxon>
        <taxon>Clostridiaceae</taxon>
        <taxon>Clostridium</taxon>
    </lineage>
</organism>
<gene>
    <name evidence="8 10" type="primary">lipA</name>
    <name evidence="10" type="ORF">P8V03_12185</name>
</gene>
<comment type="pathway">
    <text evidence="8">Protein modification; protein lipoylation via endogenous pathway; protein N(6)-(lipoyl)lysine from octanoyl-[acyl-carrier-protein]: step 2/2.</text>
</comment>
<dbReference type="HAMAP" id="MF_00206">
    <property type="entry name" value="Lipoyl_synth"/>
    <property type="match status" value="1"/>
</dbReference>
<dbReference type="CDD" id="cd01335">
    <property type="entry name" value="Radical_SAM"/>
    <property type="match status" value="1"/>
</dbReference>
<protein>
    <recommendedName>
        <fullName evidence="8">Lipoyl synthase</fullName>
        <ecNumber evidence="8">2.8.1.8</ecNumber>
    </recommendedName>
    <alternativeName>
        <fullName evidence="8">Lip-syn</fullName>
        <shortName evidence="8">LS</shortName>
    </alternativeName>
    <alternativeName>
        <fullName evidence="8">Lipoate synthase</fullName>
    </alternativeName>
    <alternativeName>
        <fullName evidence="8">Lipoic acid synthase</fullName>
    </alternativeName>
    <alternativeName>
        <fullName evidence="8">Sulfur insertion protein LipA</fullName>
    </alternativeName>
</protein>
<feature type="domain" description="Radical SAM core" evidence="9">
    <location>
        <begin position="47"/>
        <end position="263"/>
    </location>
</feature>
<keyword evidence="2 8" id="KW-0808">Transferase</keyword>
<feature type="binding site" evidence="8">
    <location>
        <position position="40"/>
    </location>
    <ligand>
        <name>[4Fe-4S] cluster</name>
        <dbReference type="ChEBI" id="CHEBI:49883"/>
        <label>1</label>
    </ligand>
</feature>
<dbReference type="EC" id="2.8.1.8" evidence="8"/>
<evidence type="ECO:0000259" key="9">
    <source>
        <dbReference type="PROSITE" id="PS51918"/>
    </source>
</evidence>
<accession>A0ABU4JVC0</accession>
<dbReference type="PANTHER" id="PTHR10949:SF0">
    <property type="entry name" value="LIPOYL SYNTHASE, MITOCHONDRIAL"/>
    <property type="match status" value="1"/>
</dbReference>
<dbReference type="Gene3D" id="3.20.20.70">
    <property type="entry name" value="Aldolase class I"/>
    <property type="match status" value="1"/>
</dbReference>
<comment type="subcellular location">
    <subcellularLocation>
        <location evidence="8">Cytoplasm</location>
    </subcellularLocation>
</comment>
<feature type="binding site" evidence="8">
    <location>
        <position position="65"/>
    </location>
    <ligand>
        <name>[4Fe-4S] cluster</name>
        <dbReference type="ChEBI" id="CHEBI:49883"/>
        <label>2</label>
        <note>4Fe-4S-S-AdoMet</note>
    </ligand>
</feature>
<dbReference type="InterPro" id="IPR013785">
    <property type="entry name" value="Aldolase_TIM"/>
</dbReference>
<dbReference type="SFLD" id="SFLDF00271">
    <property type="entry name" value="lipoyl_synthase"/>
    <property type="match status" value="1"/>
</dbReference>
<evidence type="ECO:0000256" key="7">
    <source>
        <dbReference type="ARBA" id="ARBA00047326"/>
    </source>
</evidence>
<dbReference type="PANTHER" id="PTHR10949">
    <property type="entry name" value="LIPOYL SYNTHASE"/>
    <property type="match status" value="1"/>
</dbReference>
<keyword evidence="8" id="KW-0963">Cytoplasm</keyword>
<dbReference type="RefSeq" id="WP_318798309.1">
    <property type="nucleotide sequence ID" value="NZ_JARUJP010000013.1"/>
</dbReference>
<comment type="catalytic activity">
    <reaction evidence="7 8">
        <text>[[Fe-S] cluster scaffold protein carrying a second [4Fe-4S](2+) cluster] + N(6)-octanoyl-L-lysyl-[protein] + 2 oxidized [2Fe-2S]-[ferredoxin] + 2 S-adenosyl-L-methionine + 4 H(+) = [[Fe-S] cluster scaffold protein] + N(6)-[(R)-dihydrolipoyl]-L-lysyl-[protein] + 4 Fe(3+) + 2 hydrogen sulfide + 2 5'-deoxyadenosine + 2 L-methionine + 2 reduced [2Fe-2S]-[ferredoxin]</text>
        <dbReference type="Rhea" id="RHEA:16585"/>
        <dbReference type="Rhea" id="RHEA-COMP:9928"/>
        <dbReference type="Rhea" id="RHEA-COMP:10000"/>
        <dbReference type="Rhea" id="RHEA-COMP:10001"/>
        <dbReference type="Rhea" id="RHEA-COMP:10475"/>
        <dbReference type="Rhea" id="RHEA-COMP:14568"/>
        <dbReference type="Rhea" id="RHEA-COMP:14569"/>
        <dbReference type="ChEBI" id="CHEBI:15378"/>
        <dbReference type="ChEBI" id="CHEBI:17319"/>
        <dbReference type="ChEBI" id="CHEBI:29034"/>
        <dbReference type="ChEBI" id="CHEBI:29919"/>
        <dbReference type="ChEBI" id="CHEBI:33722"/>
        <dbReference type="ChEBI" id="CHEBI:33737"/>
        <dbReference type="ChEBI" id="CHEBI:33738"/>
        <dbReference type="ChEBI" id="CHEBI:57844"/>
        <dbReference type="ChEBI" id="CHEBI:59789"/>
        <dbReference type="ChEBI" id="CHEBI:78809"/>
        <dbReference type="ChEBI" id="CHEBI:83100"/>
        <dbReference type="EC" id="2.8.1.8"/>
    </reaction>
</comment>
<keyword evidence="5 8" id="KW-0408">Iron</keyword>
<evidence type="ECO:0000256" key="2">
    <source>
        <dbReference type="ARBA" id="ARBA00022679"/>
    </source>
</evidence>
<evidence type="ECO:0000256" key="3">
    <source>
        <dbReference type="ARBA" id="ARBA00022691"/>
    </source>
</evidence>
<evidence type="ECO:0000256" key="6">
    <source>
        <dbReference type="ARBA" id="ARBA00023014"/>
    </source>
</evidence>
<keyword evidence="1 8" id="KW-0004">4Fe-4S</keyword>
<dbReference type="SFLD" id="SFLDG01058">
    <property type="entry name" value="lipoyl_synthase_like"/>
    <property type="match status" value="1"/>
</dbReference>
<comment type="caution">
    <text evidence="10">The sequence shown here is derived from an EMBL/GenBank/DDBJ whole genome shotgun (WGS) entry which is preliminary data.</text>
</comment>
<keyword evidence="6 8" id="KW-0411">Iron-sulfur</keyword>
<feature type="binding site" evidence="8">
    <location>
        <position position="61"/>
    </location>
    <ligand>
        <name>[4Fe-4S] cluster</name>
        <dbReference type="ChEBI" id="CHEBI:49883"/>
        <label>2</label>
        <note>4Fe-4S-S-AdoMet</note>
    </ligand>
</feature>
<dbReference type="InterPro" id="IPR007197">
    <property type="entry name" value="rSAM"/>
</dbReference>
<keyword evidence="11" id="KW-1185">Reference proteome</keyword>
<dbReference type="GO" id="GO:0016992">
    <property type="term" value="F:lipoate synthase activity"/>
    <property type="evidence" value="ECO:0007669"/>
    <property type="project" value="UniProtKB-EC"/>
</dbReference>
<dbReference type="PIRSF" id="PIRSF005963">
    <property type="entry name" value="Lipoyl_synth"/>
    <property type="match status" value="1"/>
</dbReference>